<dbReference type="EMBL" id="CP002514">
    <property type="protein sequence ID" value="AEP11357.1"/>
    <property type="molecule type" value="Genomic_DNA"/>
</dbReference>
<dbReference type="OrthoDB" id="9883963at2"/>
<dbReference type="HOGENOM" id="CLU_2011200_0_0_0"/>
<dbReference type="Pfam" id="PF07238">
    <property type="entry name" value="PilZ"/>
    <property type="match status" value="1"/>
</dbReference>
<reference evidence="2 3" key="1">
    <citation type="journal article" date="2012" name="Environ. Microbiol.">
        <title>Complete genome of Candidatus Chloracidobacterium thermophilum, a chlorophyll-based photoheterotroph belonging to the phylum Acidobacteria.</title>
        <authorList>
            <person name="Garcia Costas A.M."/>
            <person name="Liu Z."/>
            <person name="Tomsho L.P."/>
            <person name="Schuster S.C."/>
            <person name="Ward D.M."/>
            <person name="Bryant D.A."/>
        </authorList>
    </citation>
    <scope>NUCLEOTIDE SEQUENCE [LARGE SCALE GENOMIC DNA]</scope>
    <source>
        <strain evidence="2 3">B</strain>
    </source>
</reference>
<evidence type="ECO:0000313" key="3">
    <source>
        <dbReference type="Proteomes" id="UP000006791"/>
    </source>
</evidence>
<dbReference type="STRING" id="981222.Cabther_A0600"/>
<dbReference type="AlphaFoldDB" id="G2LED7"/>
<dbReference type="RefSeq" id="WP_014099095.1">
    <property type="nucleotide sequence ID" value="NC_016024.1"/>
</dbReference>
<name>G2LED7_CHLTF</name>
<dbReference type="KEGG" id="ctm:Cabther_A0600"/>
<feature type="domain" description="PilZ" evidence="1">
    <location>
        <begin position="13"/>
        <end position="95"/>
    </location>
</feature>
<organism evidence="2 3">
    <name type="scientific">Chloracidobacterium thermophilum (strain B)</name>
    <dbReference type="NCBI Taxonomy" id="981222"/>
    <lineage>
        <taxon>Bacteria</taxon>
        <taxon>Pseudomonadati</taxon>
        <taxon>Acidobacteriota</taxon>
        <taxon>Terriglobia</taxon>
        <taxon>Terriglobales</taxon>
        <taxon>Acidobacteriaceae</taxon>
        <taxon>Chloracidobacterium</taxon>
    </lineage>
</organism>
<accession>G2LED7</accession>
<keyword evidence="3" id="KW-1185">Reference proteome</keyword>
<proteinExistence type="predicted"/>
<protein>
    <recommendedName>
        <fullName evidence="1">PilZ domain-containing protein</fullName>
    </recommendedName>
</protein>
<dbReference type="InterPro" id="IPR009875">
    <property type="entry name" value="PilZ_domain"/>
</dbReference>
<evidence type="ECO:0000313" key="2">
    <source>
        <dbReference type="EMBL" id="AEP11357.1"/>
    </source>
</evidence>
<gene>
    <name evidence="2" type="ordered locus">Cabther_A0600</name>
</gene>
<sequence>MMETDESKFESMRRENRLSCHLPAVVEGRDKNGLKRDTTARCVSISRRGACVITPLEVTVGEKLTLALPSVNAERKEMMVVAWIREFEGQRHVGLGPIDEDTFVIFSDAAVTGGAAGEASAAG</sequence>
<dbReference type="GO" id="GO:0035438">
    <property type="term" value="F:cyclic-di-GMP binding"/>
    <property type="evidence" value="ECO:0007669"/>
    <property type="project" value="InterPro"/>
</dbReference>
<dbReference type="Proteomes" id="UP000006791">
    <property type="component" value="Chromosome 1"/>
</dbReference>
<evidence type="ECO:0000259" key="1">
    <source>
        <dbReference type="Pfam" id="PF07238"/>
    </source>
</evidence>